<organism evidence="1 2">
    <name type="scientific">Pristionchus mayeri</name>
    <dbReference type="NCBI Taxonomy" id="1317129"/>
    <lineage>
        <taxon>Eukaryota</taxon>
        <taxon>Metazoa</taxon>
        <taxon>Ecdysozoa</taxon>
        <taxon>Nematoda</taxon>
        <taxon>Chromadorea</taxon>
        <taxon>Rhabditida</taxon>
        <taxon>Rhabditina</taxon>
        <taxon>Diplogasteromorpha</taxon>
        <taxon>Diplogasteroidea</taxon>
        <taxon>Neodiplogasteridae</taxon>
        <taxon>Pristionchus</taxon>
    </lineage>
</organism>
<proteinExistence type="predicted"/>
<name>A0AAN5C4U4_9BILA</name>
<comment type="caution">
    <text evidence="1">The sequence shown here is derived from an EMBL/GenBank/DDBJ whole genome shotgun (WGS) entry which is preliminary data.</text>
</comment>
<protein>
    <submittedName>
        <fullName evidence="1">Uncharacterized protein</fullName>
    </submittedName>
</protein>
<keyword evidence="2" id="KW-1185">Reference proteome</keyword>
<dbReference type="EMBL" id="BTRK01000001">
    <property type="protein sequence ID" value="GMR30710.1"/>
    <property type="molecule type" value="Genomic_DNA"/>
</dbReference>
<dbReference type="AlphaFoldDB" id="A0AAN5C4U4"/>
<evidence type="ECO:0000313" key="2">
    <source>
        <dbReference type="Proteomes" id="UP001328107"/>
    </source>
</evidence>
<accession>A0AAN5C4U4</accession>
<dbReference type="Proteomes" id="UP001328107">
    <property type="component" value="Unassembled WGS sequence"/>
</dbReference>
<feature type="non-terminal residue" evidence="1">
    <location>
        <position position="173"/>
    </location>
</feature>
<sequence>LSDCLDPKKDPLLVGEVKTMEDGSIWSCYRDKSGEIKMAQEKSGGCVYNGTIYKNGKTWTRDVEIKVTVAGKEKVVGTAESMKCVNDGKTGFTAQAYGCVTATGLWLRHGAFSKVREDFVQCIVAKGVVTMKLVAADEVSCDFKGITVKSGENYTTPENDIVYCKYGMIQKIG</sequence>
<gene>
    <name evidence="1" type="ORF">PMAYCL1PPCAC_00905</name>
</gene>
<feature type="non-terminal residue" evidence="1">
    <location>
        <position position="1"/>
    </location>
</feature>
<evidence type="ECO:0000313" key="1">
    <source>
        <dbReference type="EMBL" id="GMR30710.1"/>
    </source>
</evidence>
<reference evidence="2" key="1">
    <citation type="submission" date="2022-10" db="EMBL/GenBank/DDBJ databases">
        <title>Genome assembly of Pristionchus species.</title>
        <authorList>
            <person name="Yoshida K."/>
            <person name="Sommer R.J."/>
        </authorList>
    </citation>
    <scope>NUCLEOTIDE SEQUENCE [LARGE SCALE GENOMIC DNA]</scope>
    <source>
        <strain evidence="2">RS5460</strain>
    </source>
</reference>